<dbReference type="Gene3D" id="3.40.50.720">
    <property type="entry name" value="NAD(P)-binding Rossmann-like Domain"/>
    <property type="match status" value="1"/>
</dbReference>
<dbReference type="InterPro" id="IPR008927">
    <property type="entry name" value="6-PGluconate_DH-like_C_sf"/>
</dbReference>
<dbReference type="Proteomes" id="UP000190092">
    <property type="component" value="Unassembled WGS sequence"/>
</dbReference>
<accession>A0A1T4S894</accession>
<evidence type="ECO:0000256" key="6">
    <source>
        <dbReference type="ARBA" id="ARBA00022655"/>
    </source>
</evidence>
<dbReference type="GO" id="GO:0015940">
    <property type="term" value="P:pantothenate biosynthetic process"/>
    <property type="evidence" value="ECO:0007669"/>
    <property type="project" value="UniProtKB-UniPathway"/>
</dbReference>
<evidence type="ECO:0000256" key="1">
    <source>
        <dbReference type="ARBA" id="ARBA00002919"/>
    </source>
</evidence>
<evidence type="ECO:0000256" key="5">
    <source>
        <dbReference type="ARBA" id="ARBA00019465"/>
    </source>
</evidence>
<dbReference type="PANTHER" id="PTHR21708:SF45">
    <property type="entry name" value="2-DEHYDROPANTOATE 2-REDUCTASE"/>
    <property type="match status" value="1"/>
</dbReference>
<dbReference type="RefSeq" id="WP_085936083.1">
    <property type="nucleotide sequence ID" value="NZ_FUWJ01000007.1"/>
</dbReference>
<sequence>MRICVFGAGAIGGNFAARLAEAGNDVSIVVRGAHLDAIRDNGLTLLTGDRKIVAPVRASDRPADLGPQDVVLVTMKASGLAALAESVGPLLRSDTPVVFVQNGIPWWYGHGLAPSRPPAPDLSRLDPGGALAKAVGLERTVGAVVTSSNHVVEPGIVRNISPDRNTLWVGETDDRPSERIKALRATLKAAGIASPETTDIRYDVWHKLMANFTGSTLCLLLRQPTTIQKTPMVNRLARRAHAEALAIAAAHGVHLDDSPDVRYGPTRVYPDHRPSILQDYELGRPMEIEAIVRAPLAFARSAGLDTPTLDAIESLCVSLAESKGLYVV</sequence>
<dbReference type="GO" id="GO:0008677">
    <property type="term" value="F:2-dehydropantoate 2-reductase activity"/>
    <property type="evidence" value="ECO:0007669"/>
    <property type="project" value="UniProtKB-EC"/>
</dbReference>
<evidence type="ECO:0000256" key="7">
    <source>
        <dbReference type="ARBA" id="ARBA00022857"/>
    </source>
</evidence>
<dbReference type="OrthoDB" id="247668at2"/>
<dbReference type="EMBL" id="FUWJ01000007">
    <property type="protein sequence ID" value="SKA24464.1"/>
    <property type="molecule type" value="Genomic_DNA"/>
</dbReference>
<comment type="catalytic activity">
    <reaction evidence="10">
        <text>(R)-pantoate + NADP(+) = 2-dehydropantoate + NADPH + H(+)</text>
        <dbReference type="Rhea" id="RHEA:16233"/>
        <dbReference type="ChEBI" id="CHEBI:11561"/>
        <dbReference type="ChEBI" id="CHEBI:15378"/>
        <dbReference type="ChEBI" id="CHEBI:15980"/>
        <dbReference type="ChEBI" id="CHEBI:57783"/>
        <dbReference type="ChEBI" id="CHEBI:58349"/>
        <dbReference type="EC" id="1.1.1.169"/>
    </reaction>
</comment>
<evidence type="ECO:0000256" key="4">
    <source>
        <dbReference type="ARBA" id="ARBA00013014"/>
    </source>
</evidence>
<dbReference type="FunFam" id="1.10.1040.10:FF:000017">
    <property type="entry name" value="2-dehydropantoate 2-reductase"/>
    <property type="match status" value="1"/>
</dbReference>
<dbReference type="EC" id="1.1.1.169" evidence="4"/>
<evidence type="ECO:0000313" key="14">
    <source>
        <dbReference type="Proteomes" id="UP000190092"/>
    </source>
</evidence>
<dbReference type="Pfam" id="PF02558">
    <property type="entry name" value="ApbA"/>
    <property type="match status" value="1"/>
</dbReference>
<dbReference type="InterPro" id="IPR013328">
    <property type="entry name" value="6PGD_dom2"/>
</dbReference>
<dbReference type="STRING" id="225324.SAMN02745126_04406"/>
<comment type="similarity">
    <text evidence="3">Belongs to the ketopantoate reductase family.</text>
</comment>
<organism evidence="13 14">
    <name type="scientific">Enhydrobacter aerosaccus</name>
    <dbReference type="NCBI Taxonomy" id="225324"/>
    <lineage>
        <taxon>Bacteria</taxon>
        <taxon>Pseudomonadati</taxon>
        <taxon>Pseudomonadota</taxon>
        <taxon>Alphaproteobacteria</taxon>
        <taxon>Hyphomicrobiales</taxon>
        <taxon>Enhydrobacter</taxon>
    </lineage>
</organism>
<keyword evidence="6" id="KW-0566">Pantothenate biosynthesis</keyword>
<keyword evidence="7" id="KW-0521">NADP</keyword>
<evidence type="ECO:0000259" key="11">
    <source>
        <dbReference type="Pfam" id="PF02558"/>
    </source>
</evidence>
<dbReference type="SUPFAM" id="SSF51735">
    <property type="entry name" value="NAD(P)-binding Rossmann-fold domains"/>
    <property type="match status" value="1"/>
</dbReference>
<dbReference type="NCBIfam" id="NF005089">
    <property type="entry name" value="PRK06522.1-4"/>
    <property type="match status" value="1"/>
</dbReference>
<evidence type="ECO:0000256" key="2">
    <source>
        <dbReference type="ARBA" id="ARBA00004994"/>
    </source>
</evidence>
<name>A0A1T4S894_9HYPH</name>
<evidence type="ECO:0000313" key="13">
    <source>
        <dbReference type="EMBL" id="SKA24464.1"/>
    </source>
</evidence>
<evidence type="ECO:0000256" key="9">
    <source>
        <dbReference type="ARBA" id="ARBA00032024"/>
    </source>
</evidence>
<keyword evidence="8" id="KW-0560">Oxidoreductase</keyword>
<dbReference type="UniPathway" id="UPA00028">
    <property type="reaction ID" value="UER00004"/>
</dbReference>
<dbReference type="InterPro" id="IPR036291">
    <property type="entry name" value="NAD(P)-bd_dom_sf"/>
</dbReference>
<dbReference type="Pfam" id="PF08546">
    <property type="entry name" value="ApbA_C"/>
    <property type="match status" value="1"/>
</dbReference>
<dbReference type="SUPFAM" id="SSF48179">
    <property type="entry name" value="6-phosphogluconate dehydrogenase C-terminal domain-like"/>
    <property type="match status" value="1"/>
</dbReference>
<dbReference type="InterPro" id="IPR013752">
    <property type="entry name" value="KPA_reductase"/>
</dbReference>
<dbReference type="AlphaFoldDB" id="A0A1T4S894"/>
<comment type="function">
    <text evidence="1">Catalyzes the NADPH-dependent reduction of ketopantoate into pantoic acid.</text>
</comment>
<dbReference type="GO" id="GO:0005737">
    <property type="term" value="C:cytoplasm"/>
    <property type="evidence" value="ECO:0007669"/>
    <property type="project" value="TreeGrafter"/>
</dbReference>
<feature type="domain" description="Ketopantoate reductase C-terminal" evidence="12">
    <location>
        <begin position="199"/>
        <end position="313"/>
    </location>
</feature>
<dbReference type="InterPro" id="IPR013332">
    <property type="entry name" value="KPR_N"/>
</dbReference>
<dbReference type="Gene3D" id="1.10.1040.10">
    <property type="entry name" value="N-(1-d-carboxylethyl)-l-norvaline Dehydrogenase, domain 2"/>
    <property type="match status" value="1"/>
</dbReference>
<dbReference type="FunFam" id="3.40.50.720:FF:000307">
    <property type="entry name" value="2-dehydropantoate 2-reductase"/>
    <property type="match status" value="1"/>
</dbReference>
<evidence type="ECO:0000256" key="3">
    <source>
        <dbReference type="ARBA" id="ARBA00007870"/>
    </source>
</evidence>
<evidence type="ECO:0000256" key="10">
    <source>
        <dbReference type="ARBA" id="ARBA00048793"/>
    </source>
</evidence>
<evidence type="ECO:0000256" key="8">
    <source>
        <dbReference type="ARBA" id="ARBA00023002"/>
    </source>
</evidence>
<reference evidence="14" key="1">
    <citation type="submission" date="2017-02" db="EMBL/GenBank/DDBJ databases">
        <authorList>
            <person name="Varghese N."/>
            <person name="Submissions S."/>
        </authorList>
    </citation>
    <scope>NUCLEOTIDE SEQUENCE [LARGE SCALE GENOMIC DNA]</scope>
    <source>
        <strain evidence="14">ATCC 27094</strain>
    </source>
</reference>
<evidence type="ECO:0000259" key="12">
    <source>
        <dbReference type="Pfam" id="PF08546"/>
    </source>
</evidence>
<proteinExistence type="inferred from homology"/>
<feature type="domain" description="Ketopantoate reductase N-terminal" evidence="11">
    <location>
        <begin position="3"/>
        <end position="104"/>
    </location>
</feature>
<dbReference type="InterPro" id="IPR051402">
    <property type="entry name" value="KPR-Related"/>
</dbReference>
<keyword evidence="14" id="KW-1185">Reference proteome</keyword>
<protein>
    <recommendedName>
        <fullName evidence="5">2-dehydropantoate 2-reductase</fullName>
        <ecNumber evidence="4">1.1.1.169</ecNumber>
    </recommendedName>
    <alternativeName>
        <fullName evidence="9">Ketopantoate reductase</fullName>
    </alternativeName>
</protein>
<comment type="pathway">
    <text evidence="2">Cofactor biosynthesis; (R)-pantothenate biosynthesis; (R)-pantoate from 3-methyl-2-oxobutanoate: step 2/2.</text>
</comment>
<dbReference type="PANTHER" id="PTHR21708">
    <property type="entry name" value="PROBABLE 2-DEHYDROPANTOATE 2-REDUCTASE"/>
    <property type="match status" value="1"/>
</dbReference>
<gene>
    <name evidence="13" type="ORF">SAMN02745126_04406</name>
</gene>